<sequence>MEWKLPNELNNPAPRDIYRLPIFIKQWVWIFGVLGFFGVLPILIISAVILNNIHKFEVHGLVAIAHIDKSYLVKERHGWNCMVEYSFFNKERVFIDKNKTSYNNINCSRMYGRNIKIYYLKDNYNRNVPMDKNRENENSLMNISSLLLGLIIVSSCYVFLQSFFQLRREAKLMRLGCATQGWITTSAIKRQNNQRFLRVYGIYKDREENIYNFHKDFSLMYGDDGNSVLEKAKLNTTILYYPGRHDLNIMYPPKYIGFYSE</sequence>
<dbReference type="Proteomes" id="UP001061070">
    <property type="component" value="Unassembled WGS sequence"/>
</dbReference>
<proteinExistence type="predicted"/>
<comment type="caution">
    <text evidence="2">The sequence shown here is derived from an EMBL/GenBank/DDBJ whole genome shotgun (WGS) entry which is preliminary data.</text>
</comment>
<name>A0ABQ0Q752_9PROT</name>
<keyword evidence="1" id="KW-0812">Transmembrane</keyword>
<keyword evidence="1" id="KW-1133">Transmembrane helix</keyword>
<evidence type="ECO:0008006" key="4">
    <source>
        <dbReference type="Google" id="ProtNLM"/>
    </source>
</evidence>
<gene>
    <name evidence="2" type="ORF">AA0228_0036</name>
</gene>
<protein>
    <recommendedName>
        <fullName evidence="4">DUF3592 domain-containing protein</fullName>
    </recommendedName>
</protein>
<feature type="transmembrane region" description="Helical" evidence="1">
    <location>
        <begin position="143"/>
        <end position="164"/>
    </location>
</feature>
<evidence type="ECO:0000313" key="2">
    <source>
        <dbReference type="EMBL" id="GBR07535.1"/>
    </source>
</evidence>
<accession>A0ABQ0Q752</accession>
<keyword evidence="1" id="KW-0472">Membrane</keyword>
<dbReference type="EMBL" id="BAQW01000001">
    <property type="protein sequence ID" value="GBR07535.1"/>
    <property type="molecule type" value="Genomic_DNA"/>
</dbReference>
<dbReference type="RefSeq" id="WP_099181119.1">
    <property type="nucleotide sequence ID" value="NZ_BAQW01000001.1"/>
</dbReference>
<organism evidence="2 3">
    <name type="scientific">Gluconobacter frateurii NRIC 0228</name>
    <dbReference type="NCBI Taxonomy" id="1307946"/>
    <lineage>
        <taxon>Bacteria</taxon>
        <taxon>Pseudomonadati</taxon>
        <taxon>Pseudomonadota</taxon>
        <taxon>Alphaproteobacteria</taxon>
        <taxon>Acetobacterales</taxon>
        <taxon>Acetobacteraceae</taxon>
        <taxon>Gluconobacter</taxon>
    </lineage>
</organism>
<reference evidence="2" key="1">
    <citation type="submission" date="2013-04" db="EMBL/GenBank/DDBJ databases">
        <title>The genome sequencing project of 58 acetic acid bacteria.</title>
        <authorList>
            <person name="Okamoto-Kainuma A."/>
            <person name="Ishikawa M."/>
            <person name="Umino S."/>
            <person name="Koizumi Y."/>
            <person name="Shiwa Y."/>
            <person name="Yoshikawa H."/>
            <person name="Matsutani M."/>
            <person name="Matsushita K."/>
        </authorList>
    </citation>
    <scope>NUCLEOTIDE SEQUENCE</scope>
    <source>
        <strain evidence="2">NRIC 0228</strain>
    </source>
</reference>
<feature type="transmembrane region" description="Helical" evidence="1">
    <location>
        <begin position="27"/>
        <end position="50"/>
    </location>
</feature>
<evidence type="ECO:0000256" key="1">
    <source>
        <dbReference type="SAM" id="Phobius"/>
    </source>
</evidence>
<keyword evidence="3" id="KW-1185">Reference proteome</keyword>
<evidence type="ECO:0000313" key="3">
    <source>
        <dbReference type="Proteomes" id="UP001061070"/>
    </source>
</evidence>